<dbReference type="AlphaFoldDB" id="A0A6G0NI20"/>
<name>A0A6G0NI20_9STRA</name>
<organism evidence="2 3">
    <name type="scientific">Phytophthora fragariae</name>
    <dbReference type="NCBI Taxonomy" id="53985"/>
    <lineage>
        <taxon>Eukaryota</taxon>
        <taxon>Sar</taxon>
        <taxon>Stramenopiles</taxon>
        <taxon>Oomycota</taxon>
        <taxon>Peronosporomycetes</taxon>
        <taxon>Peronosporales</taxon>
        <taxon>Peronosporaceae</taxon>
        <taxon>Phytophthora</taxon>
    </lineage>
</organism>
<dbReference type="EMBL" id="QXGC01001179">
    <property type="protein sequence ID" value="KAE9209209.1"/>
    <property type="molecule type" value="Genomic_DNA"/>
</dbReference>
<gene>
    <name evidence="2" type="ORF">PF004_g16535</name>
</gene>
<feature type="region of interest" description="Disordered" evidence="1">
    <location>
        <begin position="43"/>
        <end position="65"/>
    </location>
</feature>
<dbReference type="Proteomes" id="UP000476176">
    <property type="component" value="Unassembled WGS sequence"/>
</dbReference>
<feature type="region of interest" description="Disordered" evidence="1">
    <location>
        <begin position="113"/>
        <end position="169"/>
    </location>
</feature>
<feature type="compositionally biased region" description="Low complexity" evidence="1">
    <location>
        <begin position="133"/>
        <end position="144"/>
    </location>
</feature>
<protein>
    <submittedName>
        <fullName evidence="2">Uncharacterized protein</fullName>
    </submittedName>
</protein>
<accession>A0A6G0NI20</accession>
<feature type="compositionally biased region" description="Polar residues" evidence="1">
    <location>
        <begin position="152"/>
        <end position="162"/>
    </location>
</feature>
<feature type="compositionally biased region" description="Basic and acidic residues" evidence="1">
    <location>
        <begin position="1"/>
        <end position="13"/>
    </location>
</feature>
<sequence length="235" mass="25041">MQEHPVIEGKVSEPESGVVSASGGDKVAVAARPWTRAAKRLADEEALRRTDNGDGEGDGRLKDKHGADATSALAVLGSEEESPSNLVILGAGVVAAPETTGSPSSNMVLVSVTDPETEPRHFTKDGDRDVLISSKESTNASKSSPLRLEANGNDTTARMTRSQSRRKQRAVTWAAIVDDMEDQRLARDEERRLQQEVAQVEENVASGGSQSTVSTMQTKQKKALPASKAGRPKVL</sequence>
<feature type="compositionally biased region" description="Basic and acidic residues" evidence="1">
    <location>
        <begin position="117"/>
        <end position="130"/>
    </location>
</feature>
<reference evidence="2 3" key="1">
    <citation type="submission" date="2018-09" db="EMBL/GenBank/DDBJ databases">
        <title>Genomic investigation of the strawberry pathogen Phytophthora fragariae indicates pathogenicity is determined by transcriptional variation in three key races.</title>
        <authorList>
            <person name="Adams T.M."/>
            <person name="Armitage A.D."/>
            <person name="Sobczyk M.K."/>
            <person name="Bates H.J."/>
            <person name="Dunwell J.M."/>
            <person name="Nellist C.F."/>
            <person name="Harrison R.J."/>
        </authorList>
    </citation>
    <scope>NUCLEOTIDE SEQUENCE [LARGE SCALE GENOMIC DNA]</scope>
    <source>
        <strain evidence="2 3">BC-23</strain>
    </source>
</reference>
<evidence type="ECO:0000256" key="1">
    <source>
        <dbReference type="SAM" id="MobiDB-lite"/>
    </source>
</evidence>
<evidence type="ECO:0000313" key="3">
    <source>
        <dbReference type="Proteomes" id="UP000476176"/>
    </source>
</evidence>
<feature type="region of interest" description="Disordered" evidence="1">
    <location>
        <begin position="1"/>
        <end position="24"/>
    </location>
</feature>
<feature type="region of interest" description="Disordered" evidence="1">
    <location>
        <begin position="200"/>
        <end position="235"/>
    </location>
</feature>
<comment type="caution">
    <text evidence="2">The sequence shown here is derived from an EMBL/GenBank/DDBJ whole genome shotgun (WGS) entry which is preliminary data.</text>
</comment>
<evidence type="ECO:0000313" key="2">
    <source>
        <dbReference type="EMBL" id="KAE9209209.1"/>
    </source>
</evidence>
<feature type="compositionally biased region" description="Polar residues" evidence="1">
    <location>
        <begin position="206"/>
        <end position="218"/>
    </location>
</feature>
<proteinExistence type="predicted"/>